<keyword evidence="11" id="KW-1133">Transmembrane helix</keyword>
<feature type="transmembrane region" description="Helical" evidence="11">
    <location>
        <begin position="7"/>
        <end position="27"/>
    </location>
</feature>
<name>A0A0R1ZMB7_9LACO</name>
<dbReference type="EC" id="2.4.1.336" evidence="8"/>
<comment type="catalytic activity">
    <reaction evidence="7">
        <text>a 1,2-diacyl-sn-glycerol + UDP-alpha-D-glucose = a 1,2-diacyl-3-O-(beta-D-glucopyranosyl)-sn-glycerol + UDP + H(+)</text>
        <dbReference type="Rhea" id="RHEA:17285"/>
        <dbReference type="ChEBI" id="CHEBI:15378"/>
        <dbReference type="ChEBI" id="CHEBI:17815"/>
        <dbReference type="ChEBI" id="CHEBI:58223"/>
        <dbReference type="ChEBI" id="CHEBI:58885"/>
        <dbReference type="ChEBI" id="CHEBI:75799"/>
        <dbReference type="EC" id="2.4.1.336"/>
    </reaction>
</comment>
<dbReference type="Proteomes" id="UP000051291">
    <property type="component" value="Unassembled WGS sequence"/>
</dbReference>
<evidence type="ECO:0000256" key="4">
    <source>
        <dbReference type="ARBA" id="ARBA00022679"/>
    </source>
</evidence>
<feature type="domain" description="Glycosyltransferase 2-like" evidence="12">
    <location>
        <begin position="47"/>
        <end position="214"/>
    </location>
</feature>
<evidence type="ECO:0000259" key="12">
    <source>
        <dbReference type="Pfam" id="PF00535"/>
    </source>
</evidence>
<dbReference type="InterPro" id="IPR029044">
    <property type="entry name" value="Nucleotide-diphossugar_trans"/>
</dbReference>
<keyword evidence="3" id="KW-0328">Glycosyltransferase</keyword>
<evidence type="ECO:0000256" key="11">
    <source>
        <dbReference type="SAM" id="Phobius"/>
    </source>
</evidence>
<dbReference type="SUPFAM" id="SSF53448">
    <property type="entry name" value="Nucleotide-diphospho-sugar transferases"/>
    <property type="match status" value="1"/>
</dbReference>
<keyword evidence="6 11" id="KW-0472">Membrane</keyword>
<evidence type="ECO:0000256" key="10">
    <source>
        <dbReference type="ARBA" id="ARBA00078564"/>
    </source>
</evidence>
<proteinExistence type="inferred from homology"/>
<reference evidence="13 14" key="1">
    <citation type="journal article" date="2015" name="Genome Announc.">
        <title>Expanding the biotechnology potential of lactobacilli through comparative genomics of 213 strains and associated genera.</title>
        <authorList>
            <person name="Sun Z."/>
            <person name="Harris H.M."/>
            <person name="McCann A."/>
            <person name="Guo C."/>
            <person name="Argimon S."/>
            <person name="Zhang W."/>
            <person name="Yang X."/>
            <person name="Jeffery I.B."/>
            <person name="Cooney J.C."/>
            <person name="Kagawa T.F."/>
            <person name="Liu W."/>
            <person name="Song Y."/>
            <person name="Salvetti E."/>
            <person name="Wrobel A."/>
            <person name="Rasinkangas P."/>
            <person name="Parkhill J."/>
            <person name="Rea M.C."/>
            <person name="O'Sullivan O."/>
            <person name="Ritari J."/>
            <person name="Douillard F.P."/>
            <person name="Paul Ross R."/>
            <person name="Yang R."/>
            <person name="Briner A.E."/>
            <person name="Felis G.E."/>
            <person name="de Vos W.M."/>
            <person name="Barrangou R."/>
            <person name="Klaenhammer T.R."/>
            <person name="Caufield P.W."/>
            <person name="Cui Y."/>
            <person name="Zhang H."/>
            <person name="O'Toole P.W."/>
        </authorList>
    </citation>
    <scope>NUCLEOTIDE SEQUENCE [LARGE SCALE GENOMIC DNA]</scope>
    <source>
        <strain evidence="13 14">DSM 20653</strain>
    </source>
</reference>
<dbReference type="AlphaFoldDB" id="A0A0R1ZMB7"/>
<dbReference type="GO" id="GO:0016020">
    <property type="term" value="C:membrane"/>
    <property type="evidence" value="ECO:0007669"/>
    <property type="project" value="UniProtKB-SubCell"/>
</dbReference>
<protein>
    <recommendedName>
        <fullName evidence="9">Beta-monoglucosyldiacylglycerol synthase</fullName>
        <ecNumber evidence="8">2.4.1.336</ecNumber>
    </recommendedName>
    <alternativeName>
        <fullName evidence="10">UDP-glucose:1,2-diacylglycerol 3-beta-D-glucosyltransferase</fullName>
    </alternativeName>
</protein>
<accession>A0A0R1ZMB7</accession>
<comment type="subcellular location">
    <subcellularLocation>
        <location evidence="1">Membrane</location>
    </subcellularLocation>
</comment>
<dbReference type="RefSeq" id="WP_057906359.1">
    <property type="nucleotide sequence ID" value="NZ_AYYZ01000012.1"/>
</dbReference>
<gene>
    <name evidence="13" type="ORF">FC64_GL000200</name>
</gene>
<evidence type="ECO:0000313" key="14">
    <source>
        <dbReference type="Proteomes" id="UP000051291"/>
    </source>
</evidence>
<organism evidence="13 14">
    <name type="scientific">Ligilactobacillus araffinosus DSM 20653</name>
    <dbReference type="NCBI Taxonomy" id="1423820"/>
    <lineage>
        <taxon>Bacteria</taxon>
        <taxon>Bacillati</taxon>
        <taxon>Bacillota</taxon>
        <taxon>Bacilli</taxon>
        <taxon>Lactobacillales</taxon>
        <taxon>Lactobacillaceae</taxon>
        <taxon>Ligilactobacillus</taxon>
    </lineage>
</organism>
<dbReference type="Gene3D" id="3.90.550.10">
    <property type="entry name" value="Spore Coat Polysaccharide Biosynthesis Protein SpsA, Chain A"/>
    <property type="match status" value="1"/>
</dbReference>
<feature type="transmembrane region" description="Helical" evidence="11">
    <location>
        <begin position="289"/>
        <end position="313"/>
    </location>
</feature>
<dbReference type="CDD" id="cd06423">
    <property type="entry name" value="CESA_like"/>
    <property type="match status" value="1"/>
</dbReference>
<evidence type="ECO:0000256" key="6">
    <source>
        <dbReference type="ARBA" id="ARBA00023136"/>
    </source>
</evidence>
<evidence type="ECO:0000256" key="7">
    <source>
        <dbReference type="ARBA" id="ARBA00053004"/>
    </source>
</evidence>
<sequence length="401" mass="46788">MIGGFELHYPVVMSFFWVIGAIFFNYCERTFTKLRLKRKDNGPSVEVFMSCYNEEAVLERSIDSLEQITYQNYRVILIDDKSSDNTLQIMHTLAKKYSNIEIKAQKKNMGKAAALNRALSESKADYILCVDADTIFKKDSLSYLVAALSADQRIAAVTGRPIVKNVSTLIGKFQFLEYILNIDMIKRSQSFFLGHIMTVSGVLTLFRRSALEDVGGWSTQAMTEDIDVTWRLYDKGYYCTYQPRALCQIYVPETVRGFVKQRIRWGRGGLEVLRNHFKMIPRLSWGQRFLALDMCCSYTWVFLVSFAIPKIFFEFILMKNLRINLGALVTYYGVTLLFYGFSKLFNWKNSYIQYRNYWLYLPFFFYTYWLNNIVVVFAAFYHLFDSVKFAAWGASDRGKIK</sequence>
<dbReference type="PANTHER" id="PTHR43630">
    <property type="entry name" value="POLY-BETA-1,6-N-ACETYL-D-GLUCOSAMINE SYNTHASE"/>
    <property type="match status" value="1"/>
</dbReference>
<dbReference type="PATRIC" id="fig|1423820.4.peg.203"/>
<feature type="transmembrane region" description="Helical" evidence="11">
    <location>
        <begin position="325"/>
        <end position="345"/>
    </location>
</feature>
<dbReference type="InterPro" id="IPR001173">
    <property type="entry name" value="Glyco_trans_2-like"/>
</dbReference>
<dbReference type="FunFam" id="3.90.550.10:FF:000164">
    <property type="entry name" value="Beta-(1-3)-glucosyl transferase"/>
    <property type="match status" value="1"/>
</dbReference>
<evidence type="ECO:0000256" key="9">
    <source>
        <dbReference type="ARBA" id="ARBA00068721"/>
    </source>
</evidence>
<dbReference type="Pfam" id="PF00535">
    <property type="entry name" value="Glycos_transf_2"/>
    <property type="match status" value="1"/>
</dbReference>
<evidence type="ECO:0000256" key="1">
    <source>
        <dbReference type="ARBA" id="ARBA00004370"/>
    </source>
</evidence>
<dbReference type="GO" id="GO:0016757">
    <property type="term" value="F:glycosyltransferase activity"/>
    <property type="evidence" value="ECO:0007669"/>
    <property type="project" value="UniProtKB-KW"/>
</dbReference>
<dbReference type="EMBL" id="AYYZ01000012">
    <property type="protein sequence ID" value="KRM52923.1"/>
    <property type="molecule type" value="Genomic_DNA"/>
</dbReference>
<evidence type="ECO:0000256" key="2">
    <source>
        <dbReference type="ARBA" id="ARBA00006739"/>
    </source>
</evidence>
<keyword evidence="11" id="KW-0812">Transmembrane</keyword>
<keyword evidence="5" id="KW-0460">Magnesium</keyword>
<keyword evidence="4" id="KW-0808">Transferase</keyword>
<feature type="transmembrane region" description="Helical" evidence="11">
    <location>
        <begin position="357"/>
        <end position="384"/>
    </location>
</feature>
<comment type="caution">
    <text evidence="13">The sequence shown here is derived from an EMBL/GenBank/DDBJ whole genome shotgun (WGS) entry which is preliminary data.</text>
</comment>
<evidence type="ECO:0000256" key="8">
    <source>
        <dbReference type="ARBA" id="ARBA00066964"/>
    </source>
</evidence>
<dbReference type="STRING" id="1423820.FC64_GL000200"/>
<evidence type="ECO:0000256" key="3">
    <source>
        <dbReference type="ARBA" id="ARBA00022676"/>
    </source>
</evidence>
<dbReference type="PANTHER" id="PTHR43630:SF1">
    <property type="entry name" value="POLY-BETA-1,6-N-ACETYL-D-GLUCOSAMINE SYNTHASE"/>
    <property type="match status" value="1"/>
</dbReference>
<evidence type="ECO:0000256" key="5">
    <source>
        <dbReference type="ARBA" id="ARBA00022842"/>
    </source>
</evidence>
<comment type="similarity">
    <text evidence="2">Belongs to the glycosyltransferase 2 family.</text>
</comment>
<evidence type="ECO:0000313" key="13">
    <source>
        <dbReference type="EMBL" id="KRM52923.1"/>
    </source>
</evidence>
<keyword evidence="14" id="KW-1185">Reference proteome</keyword>